<dbReference type="AlphaFoldDB" id="A0A5R8Z8D1"/>
<evidence type="ECO:0000256" key="2">
    <source>
        <dbReference type="ARBA" id="ARBA00022676"/>
    </source>
</evidence>
<reference evidence="6" key="1">
    <citation type="submission" date="2019-05" db="EMBL/GenBank/DDBJ databases">
        <title>Isolation, diversity and antifungal activity of Actinobacteria from wheat.</title>
        <authorList>
            <person name="Yu B."/>
        </authorList>
    </citation>
    <scope>NUCLEOTIDE SEQUENCE [LARGE SCALE GENOMIC DNA]</scope>
    <source>
        <strain evidence="6">NEAU-HEGS1-5</strain>
    </source>
</reference>
<evidence type="ECO:0000259" key="5">
    <source>
        <dbReference type="Pfam" id="PF13439"/>
    </source>
</evidence>
<evidence type="ECO:0000313" key="6">
    <source>
        <dbReference type="EMBL" id="TLP61980.1"/>
    </source>
</evidence>
<dbReference type="SUPFAM" id="SSF53756">
    <property type="entry name" value="UDP-Glycosyltransferase/glycogen phosphorylase"/>
    <property type="match status" value="1"/>
</dbReference>
<evidence type="ECO:0000256" key="3">
    <source>
        <dbReference type="ARBA" id="ARBA00022679"/>
    </source>
</evidence>
<dbReference type="Pfam" id="PF13439">
    <property type="entry name" value="Glyco_transf_4"/>
    <property type="match status" value="1"/>
</dbReference>
<evidence type="ECO:0000313" key="7">
    <source>
        <dbReference type="Proteomes" id="UP000309033"/>
    </source>
</evidence>
<feature type="domain" description="Glycosyl transferase family 1" evidence="4">
    <location>
        <begin position="195"/>
        <end position="351"/>
    </location>
</feature>
<dbReference type="PANTHER" id="PTHR12526">
    <property type="entry name" value="GLYCOSYLTRANSFERASE"/>
    <property type="match status" value="1"/>
</dbReference>
<dbReference type="GO" id="GO:0016757">
    <property type="term" value="F:glycosyltransferase activity"/>
    <property type="evidence" value="ECO:0007669"/>
    <property type="project" value="UniProtKB-KW"/>
</dbReference>
<gene>
    <name evidence="6" type="ORF">FED44_08280</name>
</gene>
<dbReference type="InterPro" id="IPR028098">
    <property type="entry name" value="Glyco_trans_4-like_N"/>
</dbReference>
<comment type="similarity">
    <text evidence="1">Belongs to the glycosyltransferase group 1 family. Glycosyltransferase 4 subfamily.</text>
</comment>
<keyword evidence="3" id="KW-0808">Transferase</keyword>
<evidence type="ECO:0000256" key="1">
    <source>
        <dbReference type="ARBA" id="ARBA00009481"/>
    </source>
</evidence>
<accession>A0A5R8Z8D1</accession>
<dbReference type="CDD" id="cd03801">
    <property type="entry name" value="GT4_PimA-like"/>
    <property type="match status" value="1"/>
</dbReference>
<evidence type="ECO:0000259" key="4">
    <source>
        <dbReference type="Pfam" id="PF00534"/>
    </source>
</evidence>
<dbReference type="Pfam" id="PF00534">
    <property type="entry name" value="Glycos_transf_1"/>
    <property type="match status" value="1"/>
</dbReference>
<proteinExistence type="inferred from homology"/>
<keyword evidence="2" id="KW-0328">Glycosyltransferase</keyword>
<dbReference type="EMBL" id="VANP01000003">
    <property type="protein sequence ID" value="TLP61980.1"/>
    <property type="molecule type" value="Genomic_DNA"/>
</dbReference>
<feature type="domain" description="Glycosyltransferase subfamily 4-like N-terminal" evidence="5">
    <location>
        <begin position="30"/>
        <end position="187"/>
    </location>
</feature>
<dbReference type="InterPro" id="IPR001296">
    <property type="entry name" value="Glyco_trans_1"/>
</dbReference>
<dbReference type="PANTHER" id="PTHR12526:SF640">
    <property type="entry name" value="COLANIC ACID BIOSYNTHESIS GLYCOSYLTRANSFERASE WCAL-RELATED"/>
    <property type="match status" value="1"/>
</dbReference>
<protein>
    <submittedName>
        <fullName evidence="6">Glycosyltransferase family 4 protein</fullName>
    </submittedName>
</protein>
<dbReference type="OrthoDB" id="9806887at2"/>
<keyword evidence="7" id="KW-1185">Reference proteome</keyword>
<dbReference type="Gene3D" id="3.40.50.2000">
    <property type="entry name" value="Glycogen Phosphorylase B"/>
    <property type="match status" value="2"/>
</dbReference>
<comment type="caution">
    <text evidence="6">The sequence shown here is derived from an EMBL/GenBank/DDBJ whole genome shotgun (WGS) entry which is preliminary data.</text>
</comment>
<organism evidence="6 7">
    <name type="scientific">Microbispora triticiradicis</name>
    <dbReference type="NCBI Taxonomy" id="2200763"/>
    <lineage>
        <taxon>Bacteria</taxon>
        <taxon>Bacillati</taxon>
        <taxon>Actinomycetota</taxon>
        <taxon>Actinomycetes</taxon>
        <taxon>Streptosporangiales</taxon>
        <taxon>Streptosporangiaceae</taxon>
        <taxon>Microbispora</taxon>
    </lineage>
</organism>
<name>A0A5R8Z8D1_9ACTN</name>
<sequence length="383" mass="41959">MLPPSPPDPCRAGLRVALVNWRDPWHERAGGAEAYAWEIGRRLAEQGADLTFRTARGPGQAAAESVAGIRIVRGGGTFTVYARAAAWLLRRRREFDVVIDCQNGIPFFTPLFVPRSVRVLCVVHHVHDAQFGVHFPGWLARLGRFLEGPAARRVYRRHLCVAVSPSTVEAMRRRLAWTGPITVVPNGGHPPRQARHERTERPSLVCVGRMVPHKRMELVVGLAETLRAEWPDLTVDLVGRGPEFGRLTALVAERGLTHVVRLHGHVPEEEKERLVGRAWAHLSASQGEGWGLSVLEAAALGVPTVAFDVDGLRDAVRDGRTGWLAGEGRSLAKVTSEALALLSDPARAADVARECRAWAAGFTWDRSAAMFAGLLPDAPRKGR</sequence>
<dbReference type="Proteomes" id="UP000309033">
    <property type="component" value="Unassembled WGS sequence"/>
</dbReference>